<evidence type="ECO:0000313" key="1">
    <source>
        <dbReference type="EMBL" id="MDX7989312.1"/>
    </source>
</evidence>
<dbReference type="Proteomes" id="UP001271890">
    <property type="component" value="Unassembled WGS sequence"/>
</dbReference>
<organism evidence="1 2">
    <name type="scientific">Xenorhabdus santafensis</name>
    <dbReference type="NCBI Taxonomy" id="2582833"/>
    <lineage>
        <taxon>Bacteria</taxon>
        <taxon>Pseudomonadati</taxon>
        <taxon>Pseudomonadota</taxon>
        <taxon>Gammaproteobacteria</taxon>
        <taxon>Enterobacterales</taxon>
        <taxon>Morganellaceae</taxon>
        <taxon>Xenorhabdus</taxon>
    </lineage>
</organism>
<protein>
    <submittedName>
        <fullName evidence="1">Uncharacterized protein</fullName>
    </submittedName>
</protein>
<evidence type="ECO:0000313" key="2">
    <source>
        <dbReference type="Proteomes" id="UP001271890"/>
    </source>
</evidence>
<dbReference type="RefSeq" id="WP_319931682.1">
    <property type="nucleotide sequence ID" value="NZ_VCDN01000121.1"/>
</dbReference>
<dbReference type="EMBL" id="VCDN01000121">
    <property type="protein sequence ID" value="MDX7989312.1"/>
    <property type="molecule type" value="Genomic_DNA"/>
</dbReference>
<comment type="caution">
    <text evidence="1">The sequence shown here is derived from an EMBL/GenBank/DDBJ whole genome shotgun (WGS) entry which is preliminary data.</text>
</comment>
<proteinExistence type="predicted"/>
<sequence length="264" mass="30403">MMNNILFLNKNGNKAPIKILIGSLLKNNIYWPFTTVSLANNQNADDLQHALSDNYIGSNHYISDEGYVFNPSTYVLSDIFLNVPDDNFDGQHFLSECLKSQFIVGLPYLLEPKVFFAISVSNYKYLSRDGGYLICVSECEQRISYNDILRVRIHERLDLLFINGEHSGFILKDPFRSLVRFSGFDEEKHGGDKEIDLCLFNKAFFSYFDMMESESWDNIDNNDINIRNGLLNILESLEGADKSKEPIFALQEQCQRLLSDYYSC</sequence>
<gene>
    <name evidence="1" type="ORF">FE392_18740</name>
</gene>
<reference evidence="2" key="1">
    <citation type="journal article" date="2024" name="Toxins">
        <title>Genome Sequence Analysis of Native Xenorhabdus Strains Isolated from Entomopathogenic Nematodes in Argentina.</title>
        <authorList>
            <person name="Palma L."/>
            <person name="Frizzo L."/>
            <person name="Kaiser S."/>
            <person name="Berry C."/>
            <person name="Caballero P."/>
            <person name="Bode H.B."/>
            <person name="Del Valle E.E."/>
        </authorList>
    </citation>
    <scope>NUCLEOTIDE SEQUENCE [LARGE SCALE GENOMIC DNA]</scope>
    <source>
        <strain evidence="2">12</strain>
    </source>
</reference>
<name>A0ABU4SET4_9GAMM</name>
<accession>A0ABU4SET4</accession>
<keyword evidence="2" id="KW-1185">Reference proteome</keyword>